<evidence type="ECO:0008006" key="3">
    <source>
        <dbReference type="Google" id="ProtNLM"/>
    </source>
</evidence>
<organism evidence="1 2">
    <name type="scientific">Paenirhodobacter populi</name>
    <dbReference type="NCBI Taxonomy" id="2306993"/>
    <lineage>
        <taxon>Bacteria</taxon>
        <taxon>Pseudomonadati</taxon>
        <taxon>Pseudomonadota</taxon>
        <taxon>Alphaproteobacteria</taxon>
        <taxon>Rhodobacterales</taxon>
        <taxon>Rhodobacter group</taxon>
        <taxon>Paenirhodobacter</taxon>
    </lineage>
</organism>
<evidence type="ECO:0000313" key="1">
    <source>
        <dbReference type="EMBL" id="RWR26495.1"/>
    </source>
</evidence>
<dbReference type="EMBL" id="SAUY01000044">
    <property type="protein sequence ID" value="RWR26495.1"/>
    <property type="molecule type" value="Genomic_DNA"/>
</dbReference>
<accession>A0A443K160</accession>
<reference evidence="1 2" key="1">
    <citation type="submission" date="2019-01" db="EMBL/GenBank/DDBJ databases">
        <title>Sinorhodobacter populi sp. nov. isolated from the symptomatic bark tissue of Populus euramericana canker.</title>
        <authorList>
            <person name="Xu G."/>
        </authorList>
    </citation>
    <scope>NUCLEOTIDE SEQUENCE [LARGE SCALE GENOMIC DNA]</scope>
    <source>
        <strain evidence="1 2">07D10-4-3</strain>
    </source>
</reference>
<proteinExistence type="predicted"/>
<dbReference type="AlphaFoldDB" id="A0A443K160"/>
<reference evidence="1 2" key="2">
    <citation type="submission" date="2019-01" db="EMBL/GenBank/DDBJ databases">
        <authorList>
            <person name="Li Y."/>
        </authorList>
    </citation>
    <scope>NUCLEOTIDE SEQUENCE [LARGE SCALE GENOMIC DNA]</scope>
    <source>
        <strain evidence="1 2">07D10-4-3</strain>
    </source>
</reference>
<comment type="caution">
    <text evidence="1">The sequence shown here is derived from an EMBL/GenBank/DDBJ whole genome shotgun (WGS) entry which is preliminary data.</text>
</comment>
<evidence type="ECO:0000313" key="2">
    <source>
        <dbReference type="Proteomes" id="UP000284451"/>
    </source>
</evidence>
<protein>
    <recommendedName>
        <fullName evidence="3">IS110 family transposase</fullName>
    </recommendedName>
</protein>
<gene>
    <name evidence="1" type="ORF">D2T29_20490</name>
</gene>
<dbReference type="RefSeq" id="WP_128233941.1">
    <property type="nucleotide sequence ID" value="NZ_SAUY01000044.1"/>
</dbReference>
<name>A0A443K160_9RHOB</name>
<dbReference type="Proteomes" id="UP000284451">
    <property type="component" value="Unassembled WGS sequence"/>
</dbReference>
<sequence length="65" mass="7042">MIEVSIISVDLAKQVFQFHAATARGEVVFRKKLSRKQLLAFMHSHAGCIVAMEDGAPAIVARSCG</sequence>